<organism evidence="2 3">
    <name type="scientific">Aphis glycines</name>
    <name type="common">Soybean aphid</name>
    <dbReference type="NCBI Taxonomy" id="307491"/>
    <lineage>
        <taxon>Eukaryota</taxon>
        <taxon>Metazoa</taxon>
        <taxon>Ecdysozoa</taxon>
        <taxon>Arthropoda</taxon>
        <taxon>Hexapoda</taxon>
        <taxon>Insecta</taxon>
        <taxon>Pterygota</taxon>
        <taxon>Neoptera</taxon>
        <taxon>Paraneoptera</taxon>
        <taxon>Hemiptera</taxon>
        <taxon>Sternorrhyncha</taxon>
        <taxon>Aphidomorpha</taxon>
        <taxon>Aphidoidea</taxon>
        <taxon>Aphididae</taxon>
        <taxon>Aphidini</taxon>
        <taxon>Aphis</taxon>
        <taxon>Aphis</taxon>
    </lineage>
</organism>
<comment type="caution">
    <text evidence="2">The sequence shown here is derived from an EMBL/GenBank/DDBJ whole genome shotgun (WGS) entry which is preliminary data.</text>
</comment>
<name>A0A6G0TSJ2_APHGL</name>
<sequence length="258" mass="30564">MRDEDGTGERGRKSWTLDTRRDGHQNGDQTDTALPMLSSFNPFTIVQNQINSITSRNNASISNFESGFRWKSEYPWCIIETTEIFDFYAIFFFEVSFNFLRNPSTTRKFANNFEVEKSLSISSNSYKEISKHHYRKNFKCNDNDLSSNDFKSLLLFKNYKSVDKIFLALSKYLKILYKVPHIIHRHIFFLLSFEVKILTKIRKNHEYLQIIFFASKSYRENLKRHNRKNVLSTDKSSPFRIGFSYTMIPIIAFKFNLP</sequence>
<proteinExistence type="predicted"/>
<dbReference type="Proteomes" id="UP000475862">
    <property type="component" value="Unassembled WGS sequence"/>
</dbReference>
<accession>A0A6G0TSJ2</accession>
<feature type="compositionally biased region" description="Basic and acidic residues" evidence="1">
    <location>
        <begin position="1"/>
        <end position="12"/>
    </location>
</feature>
<dbReference type="EMBL" id="VYZN01000019">
    <property type="protein sequence ID" value="KAE9536967.1"/>
    <property type="molecule type" value="Genomic_DNA"/>
</dbReference>
<evidence type="ECO:0000256" key="1">
    <source>
        <dbReference type="SAM" id="MobiDB-lite"/>
    </source>
</evidence>
<protein>
    <submittedName>
        <fullName evidence="2">Uncharacterized protein</fullName>
    </submittedName>
</protein>
<evidence type="ECO:0000313" key="2">
    <source>
        <dbReference type="EMBL" id="KAE9536967.1"/>
    </source>
</evidence>
<evidence type="ECO:0000313" key="3">
    <source>
        <dbReference type="Proteomes" id="UP000475862"/>
    </source>
</evidence>
<feature type="region of interest" description="Disordered" evidence="1">
    <location>
        <begin position="1"/>
        <end position="31"/>
    </location>
</feature>
<dbReference type="AlphaFoldDB" id="A0A6G0TSJ2"/>
<keyword evidence="3" id="KW-1185">Reference proteome</keyword>
<gene>
    <name evidence="2" type="ORF">AGLY_006774</name>
</gene>
<reference evidence="2 3" key="1">
    <citation type="submission" date="2019-08" db="EMBL/GenBank/DDBJ databases">
        <title>The genome of the soybean aphid Biotype 1, its phylome, world population structure and adaptation to the North American continent.</title>
        <authorList>
            <person name="Giordano R."/>
            <person name="Donthu R.K."/>
            <person name="Hernandez A.G."/>
            <person name="Wright C.L."/>
            <person name="Zimin A.V."/>
        </authorList>
    </citation>
    <scope>NUCLEOTIDE SEQUENCE [LARGE SCALE GENOMIC DNA]</scope>
    <source>
        <tissue evidence="2">Whole aphids</tissue>
    </source>
</reference>